<dbReference type="InterPro" id="IPR000413">
    <property type="entry name" value="Integrin_alpha"/>
</dbReference>
<keyword evidence="4" id="KW-1133">Transmembrane helix</keyword>
<keyword evidence="3 7" id="KW-0732">Signal</keyword>
<dbReference type="PANTHER" id="PTHR21419:SF23">
    <property type="entry name" value="PROTEIN DEFECTIVE IN EXINE FORMATION 1"/>
    <property type="match status" value="1"/>
</dbReference>
<dbReference type="InterPro" id="IPR036116">
    <property type="entry name" value="FN3_sf"/>
</dbReference>
<evidence type="ECO:0000313" key="10">
    <source>
        <dbReference type="Proteomes" id="UP001597337"/>
    </source>
</evidence>
<dbReference type="InterPro" id="IPR013517">
    <property type="entry name" value="FG-GAP"/>
</dbReference>
<dbReference type="PRINTS" id="PR01185">
    <property type="entry name" value="INTEGRINA"/>
</dbReference>
<dbReference type="Pfam" id="PF13517">
    <property type="entry name" value="FG-GAP_3"/>
    <property type="match status" value="1"/>
</dbReference>
<comment type="subcellular location">
    <subcellularLocation>
        <location evidence="1">Membrane</location>
        <topology evidence="1">Single-pass membrane protein</topology>
    </subcellularLocation>
</comment>
<evidence type="ECO:0000256" key="2">
    <source>
        <dbReference type="ARBA" id="ARBA00022692"/>
    </source>
</evidence>
<dbReference type="SUPFAM" id="SSF69318">
    <property type="entry name" value="Integrin alpha N-terminal domain"/>
    <property type="match status" value="1"/>
</dbReference>
<dbReference type="Gene3D" id="2.130.10.130">
    <property type="entry name" value="Integrin alpha, N-terminal"/>
    <property type="match status" value="1"/>
</dbReference>
<name>A0ABW4Y391_9GAMM</name>
<proteinExistence type="predicted"/>
<feature type="signal peptide" evidence="7">
    <location>
        <begin position="1"/>
        <end position="25"/>
    </location>
</feature>
<dbReference type="Pfam" id="PF00041">
    <property type="entry name" value="fn3"/>
    <property type="match status" value="1"/>
</dbReference>
<evidence type="ECO:0000256" key="5">
    <source>
        <dbReference type="ARBA" id="ARBA00023136"/>
    </source>
</evidence>
<sequence>MKSRTNRLQLTCLMATALASSSALSQPNSITIEWDPVDDTRVTNYELYYGTQTGDYENPPIELGKHTTTYTFSDLDSLQVYYFAIKATDGQNETSDFSNEITSGEFRYVLGAKSGDGEAGWVEIDNKNKELERTLSVGPQRFLQTEGDSRVAVGDIDGDGRDEVVIGYAARDGQPPLEGSFQVLDDDFSVLAWGTVSWPEYNSTSGETYPAIGDIDGDGRDEIVIGLGTGGLGMMEVFGYKNGALTSLGWTAVDWPEYFAAGGKTFPALGDIDGDGRDDLVVGFAGIDGNPNIMPGGIFVVQKGIALDKKALTTPEAIRNVAKDRLLRVEDTVSGDLTWSSYASQIGETRPALGDIDGDGRDEVIIGLGSAGDGLVEVFDYQSNALVSKGLAGVNMPNYDFVNGETRPAVGDVDLDGRGEILVGLGAGSHGVIGVLDDATQGFVSLDSFQGNSYSVGYEDAGFWPALKHEVNRPINASGQGASRESYQSR</sequence>
<keyword evidence="5" id="KW-0472">Membrane</keyword>
<dbReference type="Gene3D" id="2.60.40.10">
    <property type="entry name" value="Immunoglobulins"/>
    <property type="match status" value="1"/>
</dbReference>
<feature type="chain" id="PRO_5046754855" evidence="7">
    <location>
        <begin position="26"/>
        <end position="490"/>
    </location>
</feature>
<evidence type="ECO:0000313" key="9">
    <source>
        <dbReference type="EMBL" id="MFD2110328.1"/>
    </source>
</evidence>
<dbReference type="Proteomes" id="UP001597337">
    <property type="component" value="Unassembled WGS sequence"/>
</dbReference>
<dbReference type="SUPFAM" id="SSF49265">
    <property type="entry name" value="Fibronectin type III"/>
    <property type="match status" value="1"/>
</dbReference>
<keyword evidence="2" id="KW-0812">Transmembrane</keyword>
<evidence type="ECO:0000256" key="1">
    <source>
        <dbReference type="ARBA" id="ARBA00004167"/>
    </source>
</evidence>
<dbReference type="InterPro" id="IPR003961">
    <property type="entry name" value="FN3_dom"/>
</dbReference>
<dbReference type="InterPro" id="IPR045232">
    <property type="entry name" value="FAM234"/>
</dbReference>
<keyword evidence="10" id="KW-1185">Reference proteome</keyword>
<gene>
    <name evidence="9" type="ORF">ACFSJC_00560</name>
</gene>
<evidence type="ECO:0000256" key="7">
    <source>
        <dbReference type="SAM" id="SignalP"/>
    </source>
</evidence>
<keyword evidence="6" id="KW-0325">Glycoprotein</keyword>
<accession>A0ABW4Y391</accession>
<feature type="domain" description="Fibronectin type-III" evidence="8">
    <location>
        <begin position="15"/>
        <end position="112"/>
    </location>
</feature>
<evidence type="ECO:0000256" key="4">
    <source>
        <dbReference type="ARBA" id="ARBA00022989"/>
    </source>
</evidence>
<evidence type="ECO:0000256" key="3">
    <source>
        <dbReference type="ARBA" id="ARBA00022729"/>
    </source>
</evidence>
<dbReference type="CDD" id="cd00063">
    <property type="entry name" value="FN3"/>
    <property type="match status" value="1"/>
</dbReference>
<evidence type="ECO:0000259" key="8">
    <source>
        <dbReference type="PROSITE" id="PS50853"/>
    </source>
</evidence>
<evidence type="ECO:0000256" key="6">
    <source>
        <dbReference type="ARBA" id="ARBA00023180"/>
    </source>
</evidence>
<comment type="caution">
    <text evidence="9">The sequence shown here is derived from an EMBL/GenBank/DDBJ whole genome shotgun (WGS) entry which is preliminary data.</text>
</comment>
<dbReference type="InterPro" id="IPR028994">
    <property type="entry name" value="Integrin_alpha_N"/>
</dbReference>
<dbReference type="InterPro" id="IPR013783">
    <property type="entry name" value="Ig-like_fold"/>
</dbReference>
<dbReference type="EMBL" id="JBHUHX010000001">
    <property type="protein sequence ID" value="MFD2110328.1"/>
    <property type="molecule type" value="Genomic_DNA"/>
</dbReference>
<organism evidence="9 10">
    <name type="scientific">Thiorhodococcus fuscus</name>
    <dbReference type="NCBI Taxonomy" id="527200"/>
    <lineage>
        <taxon>Bacteria</taxon>
        <taxon>Pseudomonadati</taxon>
        <taxon>Pseudomonadota</taxon>
        <taxon>Gammaproteobacteria</taxon>
        <taxon>Chromatiales</taxon>
        <taxon>Chromatiaceae</taxon>
        <taxon>Thiorhodococcus</taxon>
    </lineage>
</organism>
<dbReference type="Gene3D" id="2.40.128.340">
    <property type="match status" value="1"/>
</dbReference>
<reference evidence="10" key="1">
    <citation type="journal article" date="2019" name="Int. J. Syst. Evol. Microbiol.">
        <title>The Global Catalogue of Microorganisms (GCM) 10K type strain sequencing project: providing services to taxonomists for standard genome sequencing and annotation.</title>
        <authorList>
            <consortium name="The Broad Institute Genomics Platform"/>
            <consortium name="The Broad Institute Genome Sequencing Center for Infectious Disease"/>
            <person name="Wu L."/>
            <person name="Ma J."/>
        </authorList>
    </citation>
    <scope>NUCLEOTIDE SEQUENCE [LARGE SCALE GENOMIC DNA]</scope>
    <source>
        <strain evidence="10">KACC 12597</strain>
    </source>
</reference>
<dbReference type="PANTHER" id="PTHR21419">
    <property type="match status" value="1"/>
</dbReference>
<protein>
    <submittedName>
        <fullName evidence="9">FG-GAP-like repeat-containing protein</fullName>
    </submittedName>
</protein>
<dbReference type="Pfam" id="PF01839">
    <property type="entry name" value="FG-GAP"/>
    <property type="match status" value="1"/>
</dbReference>
<dbReference type="PROSITE" id="PS50853">
    <property type="entry name" value="FN3"/>
    <property type="match status" value="1"/>
</dbReference>